<evidence type="ECO:0000256" key="1">
    <source>
        <dbReference type="SAM" id="MobiDB-lite"/>
    </source>
</evidence>
<feature type="region of interest" description="Disordered" evidence="1">
    <location>
        <begin position="1"/>
        <end position="227"/>
    </location>
</feature>
<organism evidence="3 4">
    <name type="scientific">Lachancea meyersii CBS 8951</name>
    <dbReference type="NCBI Taxonomy" id="1266667"/>
    <lineage>
        <taxon>Eukaryota</taxon>
        <taxon>Fungi</taxon>
        <taxon>Dikarya</taxon>
        <taxon>Ascomycota</taxon>
        <taxon>Saccharomycotina</taxon>
        <taxon>Saccharomycetes</taxon>
        <taxon>Saccharomycetales</taxon>
        <taxon>Saccharomycetaceae</taxon>
        <taxon>Lachancea</taxon>
    </lineage>
</organism>
<feature type="domain" description="INO80 complex subunit B-like conserved region" evidence="2">
    <location>
        <begin position="162"/>
        <end position="249"/>
    </location>
</feature>
<accession>A0A1G4JYZ7</accession>
<dbReference type="SMART" id="SM01406">
    <property type="entry name" value="PAPA-1"/>
    <property type="match status" value="1"/>
</dbReference>
<dbReference type="EMBL" id="LT598477">
    <property type="protein sequence ID" value="SCU96319.1"/>
    <property type="molecule type" value="Genomic_DNA"/>
</dbReference>
<name>A0A1G4JYZ7_9SACH</name>
<dbReference type="InterPro" id="IPR006880">
    <property type="entry name" value="INO80B_C"/>
</dbReference>
<feature type="compositionally biased region" description="Acidic residues" evidence="1">
    <location>
        <begin position="108"/>
        <end position="120"/>
    </location>
</feature>
<reference evidence="4" key="1">
    <citation type="submission" date="2016-03" db="EMBL/GenBank/DDBJ databases">
        <authorList>
            <person name="Devillers Hugo."/>
        </authorList>
    </citation>
    <scope>NUCLEOTIDE SEQUENCE [LARGE SCALE GENOMIC DNA]</scope>
</reference>
<dbReference type="PANTHER" id="PTHR21561">
    <property type="entry name" value="INO80 COMPLEX SUBUNIT B"/>
    <property type="match status" value="1"/>
</dbReference>
<dbReference type="InterPro" id="IPR029523">
    <property type="entry name" value="INO80B/Ies2"/>
</dbReference>
<keyword evidence="4" id="KW-1185">Reference proteome</keyword>
<sequence>MDSDLSSVELDAEIYEDSPEISEDDDVLGSEPEEDDEYQYTPDVEEDDETVGLKANSRGRRGALKIGDGEDTKGRSSGRKRVVEHEFDEPESSPAKKPRRNGGIDLQNLDDDEEDTEEANGDQSERTGSVPSQELRVDSRNKMMMELLDNSSRRNSKLSEKELQLRRAENARKRKNLSEKKLEEEKQDTINKLLRRRAGRTRGPVPADREKSESAMDENADFTKPRRAYSSKGMVRVLQNKDGTVYATF</sequence>
<evidence type="ECO:0000313" key="3">
    <source>
        <dbReference type="EMBL" id="SCU96319.1"/>
    </source>
</evidence>
<dbReference type="GO" id="GO:0006338">
    <property type="term" value="P:chromatin remodeling"/>
    <property type="evidence" value="ECO:0007669"/>
    <property type="project" value="InterPro"/>
</dbReference>
<feature type="compositionally biased region" description="Basic and acidic residues" evidence="1">
    <location>
        <begin position="157"/>
        <end position="189"/>
    </location>
</feature>
<dbReference type="AlphaFoldDB" id="A0A1G4JYZ7"/>
<proteinExistence type="predicted"/>
<dbReference type="OrthoDB" id="2021186at2759"/>
<dbReference type="Proteomes" id="UP000191144">
    <property type="component" value="Chromosome F"/>
</dbReference>
<dbReference type="Pfam" id="PF04795">
    <property type="entry name" value="PAPA-1"/>
    <property type="match status" value="1"/>
</dbReference>
<feature type="compositionally biased region" description="Acidic residues" evidence="1">
    <location>
        <begin position="10"/>
        <end position="50"/>
    </location>
</feature>
<evidence type="ECO:0000259" key="2">
    <source>
        <dbReference type="SMART" id="SM01406"/>
    </source>
</evidence>
<evidence type="ECO:0000313" key="4">
    <source>
        <dbReference type="Proteomes" id="UP000191144"/>
    </source>
</evidence>
<dbReference type="PANTHER" id="PTHR21561:SF12">
    <property type="entry name" value="INO80 COMPLEX SUBUNIT B"/>
    <property type="match status" value="1"/>
</dbReference>
<gene>
    <name evidence="3" type="ORF">LAME_0F15852G</name>
</gene>
<protein>
    <submittedName>
        <fullName evidence="3">LAME_0F15852g1_1</fullName>
    </submittedName>
</protein>
<dbReference type="GO" id="GO:0031011">
    <property type="term" value="C:Ino80 complex"/>
    <property type="evidence" value="ECO:0007669"/>
    <property type="project" value="InterPro"/>
</dbReference>